<dbReference type="SUPFAM" id="SSF47616">
    <property type="entry name" value="GST C-terminal domain-like"/>
    <property type="match status" value="1"/>
</dbReference>
<gene>
    <name evidence="4" type="ORF">RDB_LOCUS96584</name>
</gene>
<evidence type="ECO:0000313" key="5">
    <source>
        <dbReference type="Proteomes" id="UP000663888"/>
    </source>
</evidence>
<dbReference type="Pfam" id="PF13417">
    <property type="entry name" value="GST_N_3"/>
    <property type="match status" value="1"/>
</dbReference>
<accession>A0A8H3BUR9</accession>
<keyword evidence="1" id="KW-1133">Transmembrane helix</keyword>
<evidence type="ECO:0000259" key="3">
    <source>
        <dbReference type="PROSITE" id="PS50404"/>
    </source>
</evidence>
<feature type="transmembrane region" description="Helical" evidence="1">
    <location>
        <begin position="394"/>
        <end position="418"/>
    </location>
</feature>
<reference evidence="4" key="1">
    <citation type="submission" date="2021-01" db="EMBL/GenBank/DDBJ databases">
        <authorList>
            <person name="Kaushik A."/>
        </authorList>
    </citation>
    <scope>NUCLEOTIDE SEQUENCE</scope>
    <source>
        <strain evidence="4">AG4-R118</strain>
    </source>
</reference>
<proteinExistence type="predicted"/>
<protein>
    <recommendedName>
        <fullName evidence="3">GST N-terminal domain-containing protein</fullName>
    </recommendedName>
</protein>
<dbReference type="Proteomes" id="UP000663888">
    <property type="component" value="Unassembled WGS sequence"/>
</dbReference>
<dbReference type="Gene3D" id="3.40.30.10">
    <property type="entry name" value="Glutaredoxin"/>
    <property type="match status" value="1"/>
</dbReference>
<dbReference type="AlphaFoldDB" id="A0A8H3BUR9"/>
<feature type="domain" description="GST N-terminal" evidence="3">
    <location>
        <begin position="5"/>
        <end position="101"/>
    </location>
</feature>
<dbReference type="CDD" id="cd00299">
    <property type="entry name" value="GST_C_family"/>
    <property type="match status" value="1"/>
</dbReference>
<dbReference type="PROSITE" id="PS50404">
    <property type="entry name" value="GST_NTER"/>
    <property type="match status" value="1"/>
</dbReference>
<evidence type="ECO:0000256" key="2">
    <source>
        <dbReference type="SAM" id="SignalP"/>
    </source>
</evidence>
<dbReference type="InterPro" id="IPR004045">
    <property type="entry name" value="Glutathione_S-Trfase_N"/>
</dbReference>
<evidence type="ECO:0000256" key="1">
    <source>
        <dbReference type="SAM" id="Phobius"/>
    </source>
</evidence>
<comment type="caution">
    <text evidence="4">The sequence shown here is derived from an EMBL/GenBank/DDBJ whole genome shotgun (WGS) entry which is preliminary data.</text>
</comment>
<dbReference type="SUPFAM" id="SSF52833">
    <property type="entry name" value="Thioredoxin-like"/>
    <property type="match status" value="1"/>
</dbReference>
<feature type="chain" id="PRO_5034223204" description="GST N-terminal domain-containing protein" evidence="2">
    <location>
        <begin position="21"/>
        <end position="469"/>
    </location>
</feature>
<sequence>MSSPPKAVLYTFNLSVWAAAAEWAVQEKGYGDDELEFRTVDVVKGESFAPSFLRINPKGTIPTLVAPLSNTLDTASETKYRALTDTVSVLDFLDKSRSNLSKTHTTSQKPAPALSPATVEASGLSKTLIDLVHAPEVDPNFLLLTAKDKSELKEKSDGFIGKTYILGRAKAMEEYLATEDLIPKIKKILEEKKAEQAPLVELFSGKASEEAKKAFFAKSKEAWEVALPKAFATLESSIVGPYTLGDQLSLADLHVGVWLTRIVHLAAGGDATDPKKWPELLSTLAKPIASTEFKVGPKLTAFWNEIIAREGFKKVDDGAGRGYAISPASLLPKARYPPKSYMHTMETSYDPETPVDLVLSLLQGLIITLTAFPLGIIAALAHVFATLIRSIPTFIGLSVGCIVLTSAVLLASAGYALFSGGMLGLQVLLGCKKALENSARVGTNMASVFLEEWTKERKGIQERWMGRAS</sequence>
<dbReference type="InterPro" id="IPR036282">
    <property type="entry name" value="Glutathione-S-Trfase_C_sf"/>
</dbReference>
<feature type="transmembrane region" description="Helical" evidence="1">
    <location>
        <begin position="361"/>
        <end position="387"/>
    </location>
</feature>
<dbReference type="Gene3D" id="1.20.1050.10">
    <property type="match status" value="1"/>
</dbReference>
<name>A0A8H3BUR9_9AGAM</name>
<keyword evidence="1" id="KW-0812">Transmembrane</keyword>
<keyword evidence="1" id="KW-0472">Membrane</keyword>
<feature type="signal peptide" evidence="2">
    <location>
        <begin position="1"/>
        <end position="20"/>
    </location>
</feature>
<evidence type="ECO:0000313" key="4">
    <source>
        <dbReference type="EMBL" id="CAE6464684.1"/>
    </source>
</evidence>
<dbReference type="EMBL" id="CAJMWX010001064">
    <property type="protein sequence ID" value="CAE6464684.1"/>
    <property type="molecule type" value="Genomic_DNA"/>
</dbReference>
<organism evidence="4 5">
    <name type="scientific">Rhizoctonia solani</name>
    <dbReference type="NCBI Taxonomy" id="456999"/>
    <lineage>
        <taxon>Eukaryota</taxon>
        <taxon>Fungi</taxon>
        <taxon>Dikarya</taxon>
        <taxon>Basidiomycota</taxon>
        <taxon>Agaricomycotina</taxon>
        <taxon>Agaricomycetes</taxon>
        <taxon>Cantharellales</taxon>
        <taxon>Ceratobasidiaceae</taxon>
        <taxon>Rhizoctonia</taxon>
    </lineage>
</organism>
<keyword evidence="2" id="KW-0732">Signal</keyword>
<dbReference type="InterPro" id="IPR036249">
    <property type="entry name" value="Thioredoxin-like_sf"/>
</dbReference>